<dbReference type="STRING" id="1423778.FC70_GL000083"/>
<dbReference type="GO" id="GO:0003677">
    <property type="term" value="F:DNA binding"/>
    <property type="evidence" value="ECO:0007669"/>
    <property type="project" value="UniProtKB-KW"/>
</dbReference>
<name>A0A0R1RUZ5_9LACO</name>
<dbReference type="InterPro" id="IPR010982">
    <property type="entry name" value="Lambda_DNA-bd_dom_sf"/>
</dbReference>
<dbReference type="Pfam" id="PF01381">
    <property type="entry name" value="HTH_3"/>
    <property type="match status" value="1"/>
</dbReference>
<dbReference type="AlphaFoldDB" id="A0A0R1RUZ5"/>
<feature type="transmembrane region" description="Helical" evidence="2">
    <location>
        <begin position="176"/>
        <end position="200"/>
    </location>
</feature>
<evidence type="ECO:0000259" key="3">
    <source>
        <dbReference type="PROSITE" id="PS50943"/>
    </source>
</evidence>
<feature type="transmembrane region" description="Helical" evidence="2">
    <location>
        <begin position="88"/>
        <end position="110"/>
    </location>
</feature>
<dbReference type="EMBL" id="AZFE01000020">
    <property type="protein sequence ID" value="KRL56995.1"/>
    <property type="molecule type" value="Genomic_DNA"/>
</dbReference>
<comment type="caution">
    <text evidence="4">The sequence shown here is derived from an EMBL/GenBank/DDBJ whole genome shotgun (WGS) entry which is preliminary data.</text>
</comment>
<dbReference type="RefSeq" id="WP_083478608.1">
    <property type="nucleotide sequence ID" value="NZ_AZFE01000020.1"/>
</dbReference>
<evidence type="ECO:0000313" key="4">
    <source>
        <dbReference type="EMBL" id="KRL56995.1"/>
    </source>
</evidence>
<dbReference type="SUPFAM" id="SSF47413">
    <property type="entry name" value="lambda repressor-like DNA-binding domains"/>
    <property type="match status" value="1"/>
</dbReference>
<dbReference type="InterPro" id="IPR001387">
    <property type="entry name" value="Cro/C1-type_HTH"/>
</dbReference>
<sequence>MKGDIMEIGKRIREYRKIYNLSQEQLADKIFVSRQTVSNWENNKTYPDIQIIVSLSILFNVSLDELIREDLEEMKMKISNNKANKRADIYSLIMICSTILASLSIGLVVALPESKFIWIVPVTLFLPALWSSFVLEKFKRNNDLKTYKEILAFSQNKDVEVLRKKRDARRTRIEKGIIVLGYAGLTLLICLMAIFIANFFK</sequence>
<dbReference type="PANTHER" id="PTHR46558:SF15">
    <property type="entry name" value="HELIX-TURN-HELIX DOMAIN PROTEIN"/>
    <property type="match status" value="1"/>
</dbReference>
<reference evidence="4 5" key="1">
    <citation type="journal article" date="2015" name="Genome Announc.">
        <title>Expanding the biotechnology potential of lactobacilli through comparative genomics of 213 strains and associated genera.</title>
        <authorList>
            <person name="Sun Z."/>
            <person name="Harris H.M."/>
            <person name="McCann A."/>
            <person name="Guo C."/>
            <person name="Argimon S."/>
            <person name="Zhang W."/>
            <person name="Yang X."/>
            <person name="Jeffery I.B."/>
            <person name="Cooney J.C."/>
            <person name="Kagawa T.F."/>
            <person name="Liu W."/>
            <person name="Song Y."/>
            <person name="Salvetti E."/>
            <person name="Wrobel A."/>
            <person name="Rasinkangas P."/>
            <person name="Parkhill J."/>
            <person name="Rea M.C."/>
            <person name="O'Sullivan O."/>
            <person name="Ritari J."/>
            <person name="Douillard F.P."/>
            <person name="Paul Ross R."/>
            <person name="Yang R."/>
            <person name="Briner A.E."/>
            <person name="Felis G.E."/>
            <person name="de Vos W.M."/>
            <person name="Barrangou R."/>
            <person name="Klaenhammer T.R."/>
            <person name="Caufield P.W."/>
            <person name="Cui Y."/>
            <person name="Zhang H."/>
            <person name="O'Toole P.W."/>
        </authorList>
    </citation>
    <scope>NUCLEOTIDE SEQUENCE [LARGE SCALE GENOMIC DNA]</scope>
    <source>
        <strain evidence="4 5">DSM 15707</strain>
    </source>
</reference>
<protein>
    <submittedName>
        <fullName evidence="4">Helix-turn-helix domain-containing protein</fullName>
    </submittedName>
</protein>
<evidence type="ECO:0000256" key="1">
    <source>
        <dbReference type="ARBA" id="ARBA00023125"/>
    </source>
</evidence>
<dbReference type="OrthoDB" id="9805856at2"/>
<dbReference type="PANTHER" id="PTHR46558">
    <property type="entry name" value="TRACRIPTIONAL REGULATORY PROTEIN-RELATED-RELATED"/>
    <property type="match status" value="1"/>
</dbReference>
<keyword evidence="2" id="KW-0812">Transmembrane</keyword>
<dbReference type="PATRIC" id="fig|1423778.4.peg.94"/>
<keyword evidence="2" id="KW-1133">Transmembrane helix</keyword>
<dbReference type="Gene3D" id="1.10.260.40">
    <property type="entry name" value="lambda repressor-like DNA-binding domains"/>
    <property type="match status" value="1"/>
</dbReference>
<dbReference type="CDD" id="cd00093">
    <property type="entry name" value="HTH_XRE"/>
    <property type="match status" value="1"/>
</dbReference>
<keyword evidence="1" id="KW-0238">DNA-binding</keyword>
<gene>
    <name evidence="4" type="ORF">FC70_GL000083</name>
</gene>
<keyword evidence="2" id="KW-0472">Membrane</keyword>
<dbReference type="PROSITE" id="PS50943">
    <property type="entry name" value="HTH_CROC1"/>
    <property type="match status" value="1"/>
</dbReference>
<proteinExistence type="predicted"/>
<dbReference type="Proteomes" id="UP000051697">
    <property type="component" value="Unassembled WGS sequence"/>
</dbReference>
<evidence type="ECO:0000256" key="2">
    <source>
        <dbReference type="SAM" id="Phobius"/>
    </source>
</evidence>
<dbReference type="SMART" id="SM00530">
    <property type="entry name" value="HTH_XRE"/>
    <property type="match status" value="1"/>
</dbReference>
<feature type="transmembrane region" description="Helical" evidence="2">
    <location>
        <begin position="116"/>
        <end position="135"/>
    </location>
</feature>
<keyword evidence="5" id="KW-1185">Reference proteome</keyword>
<evidence type="ECO:0000313" key="5">
    <source>
        <dbReference type="Proteomes" id="UP000051697"/>
    </source>
</evidence>
<feature type="domain" description="HTH cro/C1-type" evidence="3">
    <location>
        <begin position="12"/>
        <end position="66"/>
    </location>
</feature>
<organism evidence="4 5">
    <name type="scientific">Paucilactobacillus oligofermentans DSM 15707 = LMG 22743</name>
    <dbReference type="NCBI Taxonomy" id="1423778"/>
    <lineage>
        <taxon>Bacteria</taxon>
        <taxon>Bacillati</taxon>
        <taxon>Bacillota</taxon>
        <taxon>Bacilli</taxon>
        <taxon>Lactobacillales</taxon>
        <taxon>Lactobacillaceae</taxon>
        <taxon>Paucilactobacillus</taxon>
    </lineage>
</organism>
<accession>A0A0R1RUZ5</accession>